<evidence type="ECO:0000256" key="4">
    <source>
        <dbReference type="ARBA" id="ARBA00022747"/>
    </source>
</evidence>
<feature type="active site" evidence="5">
    <location>
        <position position="87"/>
    </location>
</feature>
<dbReference type="OrthoDB" id="9813719at2"/>
<dbReference type="InterPro" id="IPR029063">
    <property type="entry name" value="SAM-dependent_MTases_sf"/>
</dbReference>
<sequence>MPLDKTVVELFAGVGGFHLGLSKSSDDWNVLLANQWEPSRTKQDAFECYVSHFPNTKALNIDIAEINNNPDIYKIPNHSLLVGGFPCQDYSVASTGAKGIQGKKGVLWWEIEKIVERKRAPFILLENVDRLLKSPTKQRGRDFGIILTCLRDLGYNVEWRVINAADYGFPQKRRRVFIFAYHNTTEYFKSVRNFIKENNIKNYFEENSFFSSAFNIEGIVAESNCVLDKNILDISNEFSFPFLESGILNGNELCTYKVIPKVIKPVTLGEILEHNVDESFYLGDDLDKWKYMKGAKAEPRKSKDGHEYMYREGALAFPDNLDVPSRTMLTSESSKNRSTHVVRDPITSKLRILTPIECERLNGFDDNWTNTGMTQRFRYFCMGNALVVGLIERMGKRLNYIFENEKTIISEVDVENE</sequence>
<dbReference type="Gene3D" id="3.90.120.30">
    <property type="match status" value="1"/>
</dbReference>
<evidence type="ECO:0000256" key="2">
    <source>
        <dbReference type="ARBA" id="ARBA00022679"/>
    </source>
</evidence>
<dbReference type="RefSeq" id="WP_072897716.1">
    <property type="nucleotide sequence ID" value="NZ_FQVM01000039.1"/>
</dbReference>
<dbReference type="InterPro" id="IPR001525">
    <property type="entry name" value="C5_MeTfrase"/>
</dbReference>
<evidence type="ECO:0000256" key="5">
    <source>
        <dbReference type="PROSITE-ProRule" id="PRU01016"/>
    </source>
</evidence>
<dbReference type="InterPro" id="IPR050750">
    <property type="entry name" value="C5-MTase"/>
</dbReference>
<dbReference type="PROSITE" id="PS51679">
    <property type="entry name" value="SAM_MT_C5"/>
    <property type="match status" value="1"/>
</dbReference>
<dbReference type="GO" id="GO:0009307">
    <property type="term" value="P:DNA restriction-modification system"/>
    <property type="evidence" value="ECO:0007669"/>
    <property type="project" value="UniProtKB-KW"/>
</dbReference>
<dbReference type="Gene3D" id="3.40.50.150">
    <property type="entry name" value="Vaccinia Virus protein VP39"/>
    <property type="match status" value="1"/>
</dbReference>
<dbReference type="PANTHER" id="PTHR46098:SF1">
    <property type="entry name" value="TRNA (CYTOSINE(38)-C(5))-METHYLTRANSFERASE"/>
    <property type="match status" value="1"/>
</dbReference>
<keyword evidence="4" id="KW-0680">Restriction system</keyword>
<proteinExistence type="inferred from homology"/>
<dbReference type="STRING" id="1533.SAMN05443638_13911"/>
<keyword evidence="3 5" id="KW-0949">S-adenosyl-L-methionine</keyword>
<comment type="similarity">
    <text evidence="5 6">Belongs to the class I-like SAM-binding methyltransferase superfamily. C5-methyltransferase family.</text>
</comment>
<dbReference type="PROSITE" id="PS00095">
    <property type="entry name" value="C5_MTASE_2"/>
    <property type="match status" value="1"/>
</dbReference>
<evidence type="ECO:0000313" key="9">
    <source>
        <dbReference type="Proteomes" id="UP000184035"/>
    </source>
</evidence>
<dbReference type="InterPro" id="IPR031303">
    <property type="entry name" value="C5_meth_CS"/>
</dbReference>
<dbReference type="InterPro" id="IPR018117">
    <property type="entry name" value="C5_DNA_meth_AS"/>
</dbReference>
<dbReference type="Pfam" id="PF00145">
    <property type="entry name" value="DNA_methylase"/>
    <property type="match status" value="1"/>
</dbReference>
<evidence type="ECO:0000256" key="6">
    <source>
        <dbReference type="RuleBase" id="RU000416"/>
    </source>
</evidence>
<dbReference type="EMBL" id="FQVM01000039">
    <property type="protein sequence ID" value="SHF14245.1"/>
    <property type="molecule type" value="Genomic_DNA"/>
</dbReference>
<keyword evidence="2 5" id="KW-0808">Transferase</keyword>
<reference evidence="8 9" key="1">
    <citation type="submission" date="2016-11" db="EMBL/GenBank/DDBJ databases">
        <authorList>
            <person name="Jaros S."/>
            <person name="Januszkiewicz K."/>
            <person name="Wedrychowicz H."/>
        </authorList>
    </citation>
    <scope>NUCLEOTIDE SEQUENCE [LARGE SCALE GENOMIC DNA]</scope>
    <source>
        <strain evidence="8 9">DSM 2631</strain>
    </source>
</reference>
<keyword evidence="1 5" id="KW-0489">Methyltransferase</keyword>
<dbReference type="PANTHER" id="PTHR46098">
    <property type="entry name" value="TRNA (CYTOSINE(38)-C(5))-METHYLTRANSFERASE"/>
    <property type="match status" value="1"/>
</dbReference>
<comment type="catalytic activity">
    <reaction evidence="7">
        <text>a 2'-deoxycytidine in DNA + S-adenosyl-L-methionine = a 5-methyl-2'-deoxycytidine in DNA + S-adenosyl-L-homocysteine + H(+)</text>
        <dbReference type="Rhea" id="RHEA:13681"/>
        <dbReference type="Rhea" id="RHEA-COMP:11369"/>
        <dbReference type="Rhea" id="RHEA-COMP:11370"/>
        <dbReference type="ChEBI" id="CHEBI:15378"/>
        <dbReference type="ChEBI" id="CHEBI:57856"/>
        <dbReference type="ChEBI" id="CHEBI:59789"/>
        <dbReference type="ChEBI" id="CHEBI:85452"/>
        <dbReference type="ChEBI" id="CHEBI:85454"/>
        <dbReference type="EC" id="2.1.1.37"/>
    </reaction>
</comment>
<dbReference type="SUPFAM" id="SSF53335">
    <property type="entry name" value="S-adenosyl-L-methionine-dependent methyltransferases"/>
    <property type="match status" value="1"/>
</dbReference>
<dbReference type="AlphaFoldDB" id="A0A1M4Z8C2"/>
<evidence type="ECO:0000256" key="1">
    <source>
        <dbReference type="ARBA" id="ARBA00022603"/>
    </source>
</evidence>
<dbReference type="Proteomes" id="UP000184035">
    <property type="component" value="Unassembled WGS sequence"/>
</dbReference>
<dbReference type="GO" id="GO:0003886">
    <property type="term" value="F:DNA (cytosine-5-)-methyltransferase activity"/>
    <property type="evidence" value="ECO:0007669"/>
    <property type="project" value="UniProtKB-EC"/>
</dbReference>
<dbReference type="PROSITE" id="PS00094">
    <property type="entry name" value="C5_MTASE_1"/>
    <property type="match status" value="1"/>
</dbReference>
<evidence type="ECO:0000256" key="3">
    <source>
        <dbReference type="ARBA" id="ARBA00022691"/>
    </source>
</evidence>
<keyword evidence="9" id="KW-1185">Reference proteome</keyword>
<dbReference type="GO" id="GO:0032259">
    <property type="term" value="P:methylation"/>
    <property type="evidence" value="ECO:0007669"/>
    <property type="project" value="UniProtKB-KW"/>
</dbReference>
<protein>
    <recommendedName>
        <fullName evidence="7">Cytosine-specific methyltransferase</fullName>
        <ecNumber evidence="7">2.1.1.37</ecNumber>
    </recommendedName>
</protein>
<organism evidence="8 9">
    <name type="scientific">Clostridium fallax</name>
    <dbReference type="NCBI Taxonomy" id="1533"/>
    <lineage>
        <taxon>Bacteria</taxon>
        <taxon>Bacillati</taxon>
        <taxon>Bacillota</taxon>
        <taxon>Clostridia</taxon>
        <taxon>Eubacteriales</taxon>
        <taxon>Clostridiaceae</taxon>
        <taxon>Clostridium</taxon>
    </lineage>
</organism>
<dbReference type="EC" id="2.1.1.37" evidence="7"/>
<evidence type="ECO:0000256" key="7">
    <source>
        <dbReference type="RuleBase" id="RU000417"/>
    </source>
</evidence>
<accession>A0A1M4Z8C2</accession>
<dbReference type="PRINTS" id="PR00105">
    <property type="entry name" value="C5METTRFRASE"/>
</dbReference>
<dbReference type="NCBIfam" id="TIGR00675">
    <property type="entry name" value="dcm"/>
    <property type="match status" value="1"/>
</dbReference>
<name>A0A1M4Z8C2_9CLOT</name>
<evidence type="ECO:0000313" key="8">
    <source>
        <dbReference type="EMBL" id="SHF14245.1"/>
    </source>
</evidence>
<gene>
    <name evidence="8" type="ORF">SAMN05443638_13911</name>
</gene>